<evidence type="ECO:0000313" key="2">
    <source>
        <dbReference type="EMBL" id="CAG8583253.1"/>
    </source>
</evidence>
<name>A0A9N9C082_9GLOM</name>
<gene>
    <name evidence="2" type="ORF">POCULU_LOCUS6597</name>
</gene>
<keyword evidence="1" id="KW-0732">Signal</keyword>
<evidence type="ECO:0000256" key="1">
    <source>
        <dbReference type="SAM" id="SignalP"/>
    </source>
</evidence>
<reference evidence="2" key="1">
    <citation type="submission" date="2021-06" db="EMBL/GenBank/DDBJ databases">
        <authorList>
            <person name="Kallberg Y."/>
            <person name="Tangrot J."/>
            <person name="Rosling A."/>
        </authorList>
    </citation>
    <scope>NUCLEOTIDE SEQUENCE</scope>
    <source>
        <strain evidence="2">IA702</strain>
    </source>
</reference>
<evidence type="ECO:0000313" key="3">
    <source>
        <dbReference type="Proteomes" id="UP000789572"/>
    </source>
</evidence>
<accession>A0A9N9C082</accession>
<sequence>MSQTSSADLFLFLLSAGSTVNAPYSTNAPRGTLGGEAIFDEEEFSGSIKFYQLTTDDNISVSAKIDVDLSDVNAIYDLYVLHKEGCNPEDAYNYEDYHEDANEYAYYRQKYQQLNSRKRQPSKTQSETTIIYKRRRITIKFQNSETDMDDNFNSGVLTPPLDKTLNKSDLLELCFNPKDIMFDLTPYVFAYLSKGIRIVPLPVVHLNNVLNRDIVIKKNGKIIARTTILKVFN</sequence>
<dbReference type="AlphaFoldDB" id="A0A9N9C082"/>
<protein>
    <submittedName>
        <fullName evidence="2">6566_t:CDS:1</fullName>
    </submittedName>
</protein>
<dbReference type="Proteomes" id="UP000789572">
    <property type="component" value="Unassembled WGS sequence"/>
</dbReference>
<dbReference type="EMBL" id="CAJVPJ010001251">
    <property type="protein sequence ID" value="CAG8583253.1"/>
    <property type="molecule type" value="Genomic_DNA"/>
</dbReference>
<keyword evidence="3" id="KW-1185">Reference proteome</keyword>
<organism evidence="2 3">
    <name type="scientific">Paraglomus occultum</name>
    <dbReference type="NCBI Taxonomy" id="144539"/>
    <lineage>
        <taxon>Eukaryota</taxon>
        <taxon>Fungi</taxon>
        <taxon>Fungi incertae sedis</taxon>
        <taxon>Mucoromycota</taxon>
        <taxon>Glomeromycotina</taxon>
        <taxon>Glomeromycetes</taxon>
        <taxon>Paraglomerales</taxon>
        <taxon>Paraglomeraceae</taxon>
        <taxon>Paraglomus</taxon>
    </lineage>
</organism>
<comment type="caution">
    <text evidence="2">The sequence shown here is derived from an EMBL/GenBank/DDBJ whole genome shotgun (WGS) entry which is preliminary data.</text>
</comment>
<dbReference type="OrthoDB" id="10361013at2759"/>
<proteinExistence type="predicted"/>
<feature type="signal peptide" evidence="1">
    <location>
        <begin position="1"/>
        <end position="22"/>
    </location>
</feature>
<feature type="chain" id="PRO_5040420622" evidence="1">
    <location>
        <begin position="23"/>
        <end position="233"/>
    </location>
</feature>